<accession>A0A7S9XF72</accession>
<organism evidence="1 2">
    <name type="scientific">Providencia phage PSTCR7</name>
    <dbReference type="NCBI Taxonomy" id="2783549"/>
    <lineage>
        <taxon>Viruses</taxon>
        <taxon>Duplodnaviria</taxon>
        <taxon>Heunggongvirae</taxon>
        <taxon>Uroviricota</taxon>
        <taxon>Caudoviricetes</taxon>
        <taxon>Craquatrovirus</taxon>
        <taxon>Craquatrovirus PSTCR7</taxon>
    </lineage>
</organism>
<dbReference type="GeneID" id="77951626"/>
<evidence type="ECO:0008006" key="3">
    <source>
        <dbReference type="Google" id="ProtNLM"/>
    </source>
</evidence>
<keyword evidence="2" id="KW-1185">Reference proteome</keyword>
<dbReference type="KEGG" id="vg:77951626"/>
<proteinExistence type="predicted"/>
<dbReference type="EMBL" id="MW057861">
    <property type="protein sequence ID" value="QPI18516.1"/>
    <property type="molecule type" value="Genomic_DNA"/>
</dbReference>
<sequence>MSTDWTNGAIYTNALTEQEKSVRETVARQYMYDRDLYKACLRCGFASSVAIEYAKRFESDPYFQWCVRDNEEKALTLDANEKEIADTETRNRLIKQLEREAGYHGEGASHAARVQALKTLCGIYGLVEKVTKDNKPEQHSGVMTVPSVDNAEDWEKVAAEQQLKIMKETDQ</sequence>
<evidence type="ECO:0000313" key="1">
    <source>
        <dbReference type="EMBL" id="QPI18516.1"/>
    </source>
</evidence>
<protein>
    <recommendedName>
        <fullName evidence="3">Terminase small subunit</fullName>
    </recommendedName>
</protein>
<name>A0A7S9XF72_9CAUD</name>
<evidence type="ECO:0000313" key="2">
    <source>
        <dbReference type="Proteomes" id="UP000594422"/>
    </source>
</evidence>
<reference evidence="1 2" key="1">
    <citation type="submission" date="2020-10" db="EMBL/GenBank/DDBJ databases">
        <title>Novel bacteriophages targeting Providencia spp. as potential agents for phage therapy.</title>
        <authorList>
            <person name="Rakov C."/>
            <person name="Alkalay-Oren S."/>
            <person name="Coppenhagen-Glazer S."/>
            <person name="Hazan R."/>
        </authorList>
    </citation>
    <scope>NUCLEOTIDE SEQUENCE [LARGE SCALE GENOMIC DNA]</scope>
</reference>
<dbReference type="Proteomes" id="UP000594422">
    <property type="component" value="Segment"/>
</dbReference>
<dbReference type="RefSeq" id="YP_010675303.1">
    <property type="nucleotide sequence ID" value="NC_071001.1"/>
</dbReference>